<feature type="transmembrane region" description="Helical" evidence="7">
    <location>
        <begin position="141"/>
        <end position="163"/>
    </location>
</feature>
<comment type="subcellular location">
    <subcellularLocation>
        <location evidence="1">Cell inner membrane</location>
        <topology evidence="1">Multi-pass membrane protein</topology>
    </subcellularLocation>
</comment>
<feature type="transmembrane region" description="Helical" evidence="7">
    <location>
        <begin position="79"/>
        <end position="104"/>
    </location>
</feature>
<evidence type="ECO:0000256" key="4">
    <source>
        <dbReference type="ARBA" id="ARBA00022692"/>
    </source>
</evidence>
<evidence type="ECO:0000256" key="5">
    <source>
        <dbReference type="ARBA" id="ARBA00022989"/>
    </source>
</evidence>
<dbReference type="InterPro" id="IPR010656">
    <property type="entry name" value="DctM"/>
</dbReference>
<keyword evidence="5 7" id="KW-1133">Transmembrane helix</keyword>
<evidence type="ECO:0000256" key="2">
    <source>
        <dbReference type="ARBA" id="ARBA00022475"/>
    </source>
</evidence>
<evidence type="ECO:0000259" key="8">
    <source>
        <dbReference type="Pfam" id="PF06808"/>
    </source>
</evidence>
<feature type="transmembrane region" description="Helical" evidence="7">
    <location>
        <begin position="29"/>
        <end position="58"/>
    </location>
</feature>
<feature type="transmembrane region" description="Helical" evidence="7">
    <location>
        <begin position="262"/>
        <end position="284"/>
    </location>
</feature>
<feature type="domain" description="TRAP C4-dicarboxylate transport system permease DctM subunit" evidence="8">
    <location>
        <begin position="3"/>
        <end position="286"/>
    </location>
</feature>
<sequence length="309" mass="33745">HTTALVACASVLGQLIPPSVPMILYAWVTWQSVAACFLATVVPGVILIGIYCIINWFMCRKLPIRVPPPIPRRQQVKNLGYATYKGFFALVMPIIVLGGIYGGVFTPTEAAGIAALYCIPVSFFIYHTMTLRQFKDVTVSTITTTGVIIIMAFFVMILSRIYIMENVPQRLIASLTGFTENPYMILLMVNIFLIMLGMLMDDFSGTLLAAPLLFPLMKSVGVHPVHFAAILGTNLGLGNVTPPFAPVLYLAGRMSNCKFDEFIKPTVILVVFGAIPVVLLTTYFPPLSLVLPHLFMPNIVPAAPFTIGG</sequence>
<dbReference type="AlphaFoldDB" id="X1F4M5"/>
<accession>X1F4M5</accession>
<dbReference type="EMBL" id="BARU01005732">
    <property type="protein sequence ID" value="GAH40576.1"/>
    <property type="molecule type" value="Genomic_DNA"/>
</dbReference>
<gene>
    <name evidence="9" type="ORF">S03H2_11213</name>
</gene>
<dbReference type="InterPro" id="IPR004681">
    <property type="entry name" value="TRAP_DctM"/>
</dbReference>
<evidence type="ECO:0000313" key="9">
    <source>
        <dbReference type="EMBL" id="GAH40576.1"/>
    </source>
</evidence>
<keyword evidence="4 7" id="KW-0812">Transmembrane</keyword>
<organism evidence="9">
    <name type="scientific">marine sediment metagenome</name>
    <dbReference type="NCBI Taxonomy" id="412755"/>
    <lineage>
        <taxon>unclassified sequences</taxon>
        <taxon>metagenomes</taxon>
        <taxon>ecological metagenomes</taxon>
    </lineage>
</organism>
<feature type="transmembrane region" description="Helical" evidence="7">
    <location>
        <begin position="183"/>
        <end position="200"/>
    </location>
</feature>
<evidence type="ECO:0000256" key="6">
    <source>
        <dbReference type="ARBA" id="ARBA00023136"/>
    </source>
</evidence>
<reference evidence="9" key="1">
    <citation type="journal article" date="2014" name="Front. Microbiol.">
        <title>High frequency of phylogenetically diverse reductive dehalogenase-homologous genes in deep subseafloor sedimentary metagenomes.</title>
        <authorList>
            <person name="Kawai M."/>
            <person name="Futagami T."/>
            <person name="Toyoda A."/>
            <person name="Takaki Y."/>
            <person name="Nishi S."/>
            <person name="Hori S."/>
            <person name="Arai W."/>
            <person name="Tsubouchi T."/>
            <person name="Morono Y."/>
            <person name="Uchiyama I."/>
            <person name="Ito T."/>
            <person name="Fujiyama A."/>
            <person name="Inagaki F."/>
            <person name="Takami H."/>
        </authorList>
    </citation>
    <scope>NUCLEOTIDE SEQUENCE</scope>
    <source>
        <strain evidence="9">Expedition CK06-06</strain>
    </source>
</reference>
<feature type="transmembrane region" description="Helical" evidence="7">
    <location>
        <begin position="110"/>
        <end position="129"/>
    </location>
</feature>
<dbReference type="GO" id="GO:0005886">
    <property type="term" value="C:plasma membrane"/>
    <property type="evidence" value="ECO:0007669"/>
    <property type="project" value="UniProtKB-SubCell"/>
</dbReference>
<dbReference type="Pfam" id="PF06808">
    <property type="entry name" value="DctM"/>
    <property type="match status" value="1"/>
</dbReference>
<keyword evidence="2" id="KW-1003">Cell membrane</keyword>
<feature type="non-terminal residue" evidence="9">
    <location>
        <position position="1"/>
    </location>
</feature>
<evidence type="ECO:0000256" key="1">
    <source>
        <dbReference type="ARBA" id="ARBA00004429"/>
    </source>
</evidence>
<keyword evidence="3" id="KW-0997">Cell inner membrane</keyword>
<comment type="caution">
    <text evidence="9">The sequence shown here is derived from an EMBL/GenBank/DDBJ whole genome shotgun (WGS) entry which is preliminary data.</text>
</comment>
<protein>
    <recommendedName>
        <fullName evidence="8">TRAP C4-dicarboxylate transport system permease DctM subunit domain-containing protein</fullName>
    </recommendedName>
</protein>
<keyword evidence="6 7" id="KW-0472">Membrane</keyword>
<evidence type="ECO:0000256" key="3">
    <source>
        <dbReference type="ARBA" id="ARBA00022519"/>
    </source>
</evidence>
<evidence type="ECO:0000256" key="7">
    <source>
        <dbReference type="SAM" id="Phobius"/>
    </source>
</evidence>
<dbReference type="GO" id="GO:0022857">
    <property type="term" value="F:transmembrane transporter activity"/>
    <property type="evidence" value="ECO:0007669"/>
    <property type="project" value="TreeGrafter"/>
</dbReference>
<proteinExistence type="predicted"/>
<dbReference type="PANTHER" id="PTHR33362">
    <property type="entry name" value="SIALIC ACID TRAP TRANSPORTER PERMEASE PROTEIN SIAT-RELATED"/>
    <property type="match status" value="1"/>
</dbReference>
<name>X1F4M5_9ZZZZ</name>